<dbReference type="Pfam" id="PF00317">
    <property type="entry name" value="Ribonuc_red_lgN"/>
    <property type="match status" value="1"/>
</dbReference>
<protein>
    <recommendedName>
        <fullName evidence="4 14">Vitamin B12-dependent ribonucleotide reductase</fullName>
        <ecNumber evidence="3 14">1.17.4.1</ecNumber>
    </recommendedName>
</protein>
<comment type="caution">
    <text evidence="19">The sequence shown here is derived from an EMBL/GenBank/DDBJ whole genome shotgun (WGS) entry which is preliminary data.</text>
</comment>
<evidence type="ECO:0000256" key="15">
    <source>
        <dbReference type="SAM" id="Coils"/>
    </source>
</evidence>
<evidence type="ECO:0000256" key="9">
    <source>
        <dbReference type="ARBA" id="ARBA00023116"/>
    </source>
</evidence>
<dbReference type="GO" id="GO:0004748">
    <property type="term" value="F:ribonucleoside-diphosphate reductase activity, thioredoxin disulfide as acceptor"/>
    <property type="evidence" value="ECO:0007669"/>
    <property type="project" value="UniProtKB-EC"/>
</dbReference>
<sequence>MKKRKNVAAKVVTLTDETVNSSFSENALKMMRKRYLFTDESGKQEVPADMFRRVAKNLAEVERNYEHDERRVKQVEGDFYEIMARKEYTPAGRTLTNAGTPQSLIANCIVLPIRDSMESIFGTLKDASLLQQAGSGLGFAIDEMRPSMWPTKRSRGHSSGPVSFLKVYNEAFGTIKQQGRHGANMAMMSVNHPDVLDFIRSKEVEGEIRNFNISVKVTDEFMKLVEEAPETKWYCEWSGEKLKPRKVLRHPNGSVYGYEDVDITVGEMFDEIVEYAWLNGEPGIVFIDEVNRTNPLPSLGPIACSNPCGEQFLHPYDNCNLGSINLAVFVKDGKADYARLRFATKTAVRLMDNVIDRFDFPVKEVTELAKKNRRIGLGIMGFADMLYQLGIKYNSEKGYETAEKVMSVIQEASHEASAELAKEKGAFPNIKKSIFAKGPKMRNAALTTVAPTGSISMMYDTSSGVEPNFALAYVKQDKDGVKYHYLNRYFEEELKRRNFSEEKINEIKEEVMKTGGIQKLDSLPQDLRDTYVISMDIPGGDHVKIQAAFQKHVDNSISKTINFPGSATREDVKRGYIQAWKAGCKSCTVYRDGSRNVQVLNVGSGENMISITDVPSGKKREAQAQPVLNLEIDKGKLSPRTRPAVMSGKTYKMKIGYGNLYVTINDDETGAPFEVFAAIGKTGGFFQEQSESICRLISLSLRAGIKVEEIIDNLKGIRGPMPVFTDKGTVLSLPDAIARILEEHVTGKKEDAVEELPQVAELQAPQPLVVTAKVDLNSYENGNGTKSIADYGLMPGCPECGEMLQMSEGCLSCRNCGFTRCL</sequence>
<dbReference type="Gene3D" id="3.20.70.20">
    <property type="match status" value="1"/>
</dbReference>
<evidence type="ECO:0000256" key="5">
    <source>
        <dbReference type="ARBA" id="ARBA00022628"/>
    </source>
</evidence>
<dbReference type="InterPro" id="IPR024434">
    <property type="entry name" value="TSCPD_dom"/>
</dbReference>
<feature type="domain" description="TSCPD" evidence="18">
    <location>
        <begin position="642"/>
        <end position="744"/>
    </location>
</feature>
<gene>
    <name evidence="19" type="ORF">UY32_C0026G0004</name>
</gene>
<dbReference type="PANTHER" id="PTHR43371">
    <property type="entry name" value="VITAMIN B12-DEPENDENT RIBONUCLEOTIDE REDUCTASE"/>
    <property type="match status" value="1"/>
</dbReference>
<keyword evidence="5 14" id="KW-0846">Cobalamin</keyword>
<feature type="domain" description="Ribonucleotide reductase large subunit C-terminal" evidence="17">
    <location>
        <begin position="107"/>
        <end position="438"/>
    </location>
</feature>
<evidence type="ECO:0000313" key="20">
    <source>
        <dbReference type="Proteomes" id="UP000034600"/>
    </source>
</evidence>
<comment type="cofactor">
    <cofactor evidence="1 14">
        <name>adenosylcob(III)alamin</name>
        <dbReference type="ChEBI" id="CHEBI:18408"/>
    </cofactor>
</comment>
<feature type="coiled-coil region" evidence="15">
    <location>
        <begin position="51"/>
        <end position="78"/>
    </location>
</feature>
<dbReference type="AlphaFoldDB" id="A0A0G1UWH4"/>
<evidence type="ECO:0000256" key="3">
    <source>
        <dbReference type="ARBA" id="ARBA00012274"/>
    </source>
</evidence>
<evidence type="ECO:0000313" key="19">
    <source>
        <dbReference type="EMBL" id="KKU98507.1"/>
    </source>
</evidence>
<keyword evidence="8 14" id="KW-0560">Oxidoreductase</keyword>
<dbReference type="InterPro" id="IPR000788">
    <property type="entry name" value="RNR_lg_C"/>
</dbReference>
<dbReference type="PRINTS" id="PR01183">
    <property type="entry name" value="RIBORDTASEM1"/>
</dbReference>
<dbReference type="InterPro" id="IPR013344">
    <property type="entry name" value="RNR_NrdJ/NrdZ"/>
</dbReference>
<keyword evidence="9" id="KW-0215">Deoxyribonucleotide synthesis</keyword>
<evidence type="ECO:0000256" key="6">
    <source>
        <dbReference type="ARBA" id="ARBA00022634"/>
    </source>
</evidence>
<organism evidence="19 20">
    <name type="scientific">Candidatus Jorgensenbacteria bacterium GW2011_GWC1_48_8</name>
    <dbReference type="NCBI Taxonomy" id="1618666"/>
    <lineage>
        <taxon>Bacteria</taxon>
        <taxon>Candidatus Joergenseniibacteriota</taxon>
    </lineage>
</organism>
<keyword evidence="11 14" id="KW-0170">Cobalt</keyword>
<dbReference type="InterPro" id="IPR050862">
    <property type="entry name" value="RdRp_reductase_class-2"/>
</dbReference>
<evidence type="ECO:0000256" key="11">
    <source>
        <dbReference type="ARBA" id="ARBA00023285"/>
    </source>
</evidence>
<evidence type="ECO:0000259" key="18">
    <source>
        <dbReference type="Pfam" id="PF12637"/>
    </source>
</evidence>
<evidence type="ECO:0000256" key="2">
    <source>
        <dbReference type="ARBA" id="ARBA00007405"/>
    </source>
</evidence>
<keyword evidence="15" id="KW-0175">Coiled coil</keyword>
<dbReference type="GO" id="GO:0005524">
    <property type="term" value="F:ATP binding"/>
    <property type="evidence" value="ECO:0007669"/>
    <property type="project" value="InterPro"/>
</dbReference>
<keyword evidence="7 14" id="KW-0547">Nucleotide-binding</keyword>
<evidence type="ECO:0000259" key="16">
    <source>
        <dbReference type="Pfam" id="PF00317"/>
    </source>
</evidence>
<dbReference type="EMBL" id="LCPO01000026">
    <property type="protein sequence ID" value="KKU98507.1"/>
    <property type="molecule type" value="Genomic_DNA"/>
</dbReference>
<comment type="similarity">
    <text evidence="2 14">Belongs to the ribonucleoside diphosphate reductase class-2 family.</text>
</comment>
<accession>A0A0G1UWH4</accession>
<feature type="domain" description="Ribonucleotide reductase large subunit C-terminal" evidence="17">
    <location>
        <begin position="441"/>
        <end position="590"/>
    </location>
</feature>
<evidence type="ECO:0000259" key="17">
    <source>
        <dbReference type="Pfam" id="PF02867"/>
    </source>
</evidence>
<evidence type="ECO:0000256" key="14">
    <source>
        <dbReference type="RuleBase" id="RU364064"/>
    </source>
</evidence>
<feature type="domain" description="Ribonucleotide reductase large subunit N-terminal" evidence="16">
    <location>
        <begin position="22"/>
        <end position="102"/>
    </location>
</feature>
<dbReference type="GO" id="GO:0009263">
    <property type="term" value="P:deoxyribonucleotide biosynthetic process"/>
    <property type="evidence" value="ECO:0007669"/>
    <property type="project" value="UniProtKB-KW"/>
</dbReference>
<evidence type="ECO:0000256" key="13">
    <source>
        <dbReference type="ARBA" id="ARBA00047754"/>
    </source>
</evidence>
<evidence type="ECO:0000256" key="1">
    <source>
        <dbReference type="ARBA" id="ARBA00001922"/>
    </source>
</evidence>
<dbReference type="UniPathway" id="UPA00326"/>
<dbReference type="GO" id="GO:0031419">
    <property type="term" value="F:cobalamin binding"/>
    <property type="evidence" value="ECO:0007669"/>
    <property type="project" value="UniProtKB-KW"/>
</dbReference>
<comment type="function">
    <text evidence="12 14">Catalyzes the reduction of ribonucleotides to deoxyribonucleotides. May function to provide a pool of deoxyribonucleotide precursors for DNA repair during oxygen limitation and/or for immediate growth after restoration of oxygen.</text>
</comment>
<dbReference type="PATRIC" id="fig|1618666.3.peg.561"/>
<keyword evidence="10" id="KW-1015">Disulfide bond</keyword>
<reference evidence="19 20" key="1">
    <citation type="journal article" date="2015" name="Nature">
        <title>rRNA introns, odd ribosomes, and small enigmatic genomes across a large radiation of phyla.</title>
        <authorList>
            <person name="Brown C.T."/>
            <person name="Hug L.A."/>
            <person name="Thomas B.C."/>
            <person name="Sharon I."/>
            <person name="Castelle C.J."/>
            <person name="Singh A."/>
            <person name="Wilkins M.J."/>
            <person name="Williams K.H."/>
            <person name="Banfield J.F."/>
        </authorList>
    </citation>
    <scope>NUCLEOTIDE SEQUENCE [LARGE SCALE GENOMIC DNA]</scope>
</reference>
<dbReference type="CDD" id="cd02888">
    <property type="entry name" value="RNR_II_dimer"/>
    <property type="match status" value="1"/>
</dbReference>
<dbReference type="InterPro" id="IPR013509">
    <property type="entry name" value="RNR_lsu_N"/>
</dbReference>
<dbReference type="Pfam" id="PF12637">
    <property type="entry name" value="TSCPD"/>
    <property type="match status" value="1"/>
</dbReference>
<name>A0A0G1UWH4_9BACT</name>
<keyword evidence="6 14" id="KW-0237">DNA synthesis</keyword>
<dbReference type="Pfam" id="PF02867">
    <property type="entry name" value="Ribonuc_red_lgC"/>
    <property type="match status" value="2"/>
</dbReference>
<evidence type="ECO:0000256" key="4">
    <source>
        <dbReference type="ARBA" id="ARBA00014409"/>
    </source>
</evidence>
<proteinExistence type="inferred from homology"/>
<dbReference type="SUPFAM" id="SSF48168">
    <property type="entry name" value="R1 subunit of ribonucleotide reductase, N-terminal domain"/>
    <property type="match status" value="1"/>
</dbReference>
<dbReference type="GO" id="GO:0071897">
    <property type="term" value="P:DNA biosynthetic process"/>
    <property type="evidence" value="ECO:0007669"/>
    <property type="project" value="UniProtKB-KW"/>
</dbReference>
<dbReference type="NCBIfam" id="TIGR02504">
    <property type="entry name" value="NrdJ_Z"/>
    <property type="match status" value="1"/>
</dbReference>
<dbReference type="Proteomes" id="UP000034600">
    <property type="component" value="Unassembled WGS sequence"/>
</dbReference>
<dbReference type="InterPro" id="IPR008926">
    <property type="entry name" value="RNR_R1-su_N"/>
</dbReference>
<evidence type="ECO:0000256" key="7">
    <source>
        <dbReference type="ARBA" id="ARBA00022741"/>
    </source>
</evidence>
<evidence type="ECO:0000256" key="12">
    <source>
        <dbReference type="ARBA" id="ARBA00025437"/>
    </source>
</evidence>
<dbReference type="PANTHER" id="PTHR43371:SF1">
    <property type="entry name" value="RIBONUCLEOSIDE-DIPHOSPHATE REDUCTASE"/>
    <property type="match status" value="1"/>
</dbReference>
<comment type="catalytic activity">
    <reaction evidence="13 14">
        <text>a 2'-deoxyribonucleoside 5'-diphosphate + [thioredoxin]-disulfide + H2O = a ribonucleoside 5'-diphosphate + [thioredoxin]-dithiol</text>
        <dbReference type="Rhea" id="RHEA:23252"/>
        <dbReference type="Rhea" id="RHEA-COMP:10698"/>
        <dbReference type="Rhea" id="RHEA-COMP:10700"/>
        <dbReference type="ChEBI" id="CHEBI:15377"/>
        <dbReference type="ChEBI" id="CHEBI:29950"/>
        <dbReference type="ChEBI" id="CHEBI:50058"/>
        <dbReference type="ChEBI" id="CHEBI:57930"/>
        <dbReference type="ChEBI" id="CHEBI:73316"/>
        <dbReference type="EC" id="1.17.4.1"/>
    </reaction>
</comment>
<dbReference type="EC" id="1.17.4.1" evidence="3 14"/>
<evidence type="ECO:0000256" key="10">
    <source>
        <dbReference type="ARBA" id="ARBA00023157"/>
    </source>
</evidence>
<dbReference type="SUPFAM" id="SSF51998">
    <property type="entry name" value="PFL-like glycyl radical enzymes"/>
    <property type="match status" value="1"/>
</dbReference>
<evidence type="ECO:0000256" key="8">
    <source>
        <dbReference type="ARBA" id="ARBA00023002"/>
    </source>
</evidence>